<evidence type="ECO:0000256" key="10">
    <source>
        <dbReference type="SAM" id="MobiDB-lite"/>
    </source>
</evidence>
<evidence type="ECO:0000256" key="9">
    <source>
        <dbReference type="RuleBase" id="RU366031"/>
    </source>
</evidence>
<evidence type="ECO:0000256" key="1">
    <source>
        <dbReference type="ARBA" id="ARBA00004772"/>
    </source>
</evidence>
<evidence type="ECO:0000256" key="4">
    <source>
        <dbReference type="ARBA" id="ARBA00023239"/>
    </source>
</evidence>
<evidence type="ECO:0000256" key="5">
    <source>
        <dbReference type="ARBA" id="ARBA00023244"/>
    </source>
</evidence>
<dbReference type="CDD" id="cd06578">
    <property type="entry name" value="HemD"/>
    <property type="match status" value="1"/>
</dbReference>
<evidence type="ECO:0000313" key="13">
    <source>
        <dbReference type="Proteomes" id="UP001595711"/>
    </source>
</evidence>
<evidence type="ECO:0000256" key="6">
    <source>
        <dbReference type="ARBA" id="ARBA00037589"/>
    </source>
</evidence>
<comment type="pathway">
    <text evidence="1 9">Porphyrin-containing compound metabolism; protoporphyrin-IX biosynthesis; coproporphyrinogen-III from 5-aminolevulinate: step 3/4.</text>
</comment>
<dbReference type="PANTHER" id="PTHR38042:SF1">
    <property type="entry name" value="UROPORPHYRINOGEN-III SYNTHASE, CHLOROPLASTIC"/>
    <property type="match status" value="1"/>
</dbReference>
<dbReference type="PANTHER" id="PTHR38042">
    <property type="entry name" value="UROPORPHYRINOGEN-III SYNTHASE, CHLOROPLASTIC"/>
    <property type="match status" value="1"/>
</dbReference>
<keyword evidence="13" id="KW-1185">Reference proteome</keyword>
<sequence>MRVLITRPEAEAASLRARLADHGIAADCAPLLEIRIRRDAVLSLDGVSGLLFTSANGVRAFAANATRRDLAVWAVGEASAQAARAAGFSDLHTAGGDVEKLAALVRAQARPQDGVLLHVAGSVLAGDLQALLQADGFTVRRAVLYEAAAATALPVPVATAFAAGQYDAVLFFSPRTAATFATLALAAGCGGGAVLAMAACLSANVAAAVDALPWRRVAVAAEPREAALLALLGIQTDAGPASDRHPAGSQNGAERE</sequence>
<dbReference type="GO" id="GO:0004852">
    <property type="term" value="F:uroporphyrinogen-III synthase activity"/>
    <property type="evidence" value="ECO:0007669"/>
    <property type="project" value="UniProtKB-EC"/>
</dbReference>
<evidence type="ECO:0000313" key="12">
    <source>
        <dbReference type="EMBL" id="MFC3675654.1"/>
    </source>
</evidence>
<dbReference type="EC" id="4.2.1.75" evidence="3 9"/>
<dbReference type="Proteomes" id="UP001595711">
    <property type="component" value="Unassembled WGS sequence"/>
</dbReference>
<comment type="caution">
    <text evidence="12">The sequence shown here is derived from an EMBL/GenBank/DDBJ whole genome shotgun (WGS) entry which is preliminary data.</text>
</comment>
<comment type="function">
    <text evidence="6 9">Catalyzes cyclization of the linear tetrapyrrole, hydroxymethylbilane, to the macrocyclic uroporphyrinogen III.</text>
</comment>
<feature type="region of interest" description="Disordered" evidence="10">
    <location>
        <begin position="237"/>
        <end position="256"/>
    </location>
</feature>
<dbReference type="EMBL" id="JBHRYJ010000001">
    <property type="protein sequence ID" value="MFC3675654.1"/>
    <property type="molecule type" value="Genomic_DNA"/>
</dbReference>
<dbReference type="InterPro" id="IPR039793">
    <property type="entry name" value="UROS/Hem4"/>
</dbReference>
<comment type="catalytic activity">
    <reaction evidence="8 9">
        <text>hydroxymethylbilane = uroporphyrinogen III + H2O</text>
        <dbReference type="Rhea" id="RHEA:18965"/>
        <dbReference type="ChEBI" id="CHEBI:15377"/>
        <dbReference type="ChEBI" id="CHEBI:57308"/>
        <dbReference type="ChEBI" id="CHEBI:57845"/>
        <dbReference type="EC" id="4.2.1.75"/>
    </reaction>
</comment>
<dbReference type="RefSeq" id="WP_379724626.1">
    <property type="nucleotide sequence ID" value="NZ_JBHRYJ010000001.1"/>
</dbReference>
<reference evidence="13" key="1">
    <citation type="journal article" date="2019" name="Int. J. Syst. Evol. Microbiol.">
        <title>The Global Catalogue of Microorganisms (GCM) 10K type strain sequencing project: providing services to taxonomists for standard genome sequencing and annotation.</title>
        <authorList>
            <consortium name="The Broad Institute Genomics Platform"/>
            <consortium name="The Broad Institute Genome Sequencing Center for Infectious Disease"/>
            <person name="Wu L."/>
            <person name="Ma J."/>
        </authorList>
    </citation>
    <scope>NUCLEOTIDE SEQUENCE [LARGE SCALE GENOMIC DNA]</scope>
    <source>
        <strain evidence="13">KCTC 42182</strain>
    </source>
</reference>
<dbReference type="SUPFAM" id="SSF69618">
    <property type="entry name" value="HemD-like"/>
    <property type="match status" value="1"/>
</dbReference>
<dbReference type="Pfam" id="PF02602">
    <property type="entry name" value="HEM4"/>
    <property type="match status" value="1"/>
</dbReference>
<comment type="similarity">
    <text evidence="2 9">Belongs to the uroporphyrinogen-III synthase family.</text>
</comment>
<name>A0ABV7VDX7_9PROT</name>
<evidence type="ECO:0000256" key="8">
    <source>
        <dbReference type="ARBA" id="ARBA00048617"/>
    </source>
</evidence>
<evidence type="ECO:0000256" key="3">
    <source>
        <dbReference type="ARBA" id="ARBA00013109"/>
    </source>
</evidence>
<feature type="domain" description="Tetrapyrrole biosynthesis uroporphyrinogen III synthase" evidence="11">
    <location>
        <begin position="15"/>
        <end position="229"/>
    </location>
</feature>
<dbReference type="Gene3D" id="3.40.50.10090">
    <property type="match status" value="2"/>
</dbReference>
<dbReference type="InterPro" id="IPR003754">
    <property type="entry name" value="4pyrrol_synth_uPrphyn_synth"/>
</dbReference>
<keyword evidence="5 9" id="KW-0627">Porphyrin biosynthesis</keyword>
<gene>
    <name evidence="12" type="ORF">ACFOOQ_08875</name>
</gene>
<protein>
    <recommendedName>
        <fullName evidence="7 9">Uroporphyrinogen-III synthase</fullName>
        <ecNumber evidence="3 9">4.2.1.75</ecNumber>
    </recommendedName>
</protein>
<keyword evidence="4 9" id="KW-0456">Lyase</keyword>
<dbReference type="InterPro" id="IPR036108">
    <property type="entry name" value="4pyrrol_syn_uPrphyn_synt_sf"/>
</dbReference>
<evidence type="ECO:0000259" key="11">
    <source>
        <dbReference type="Pfam" id="PF02602"/>
    </source>
</evidence>
<organism evidence="12 13">
    <name type="scientific">Ferrovibrio xuzhouensis</name>
    <dbReference type="NCBI Taxonomy" id="1576914"/>
    <lineage>
        <taxon>Bacteria</taxon>
        <taxon>Pseudomonadati</taxon>
        <taxon>Pseudomonadota</taxon>
        <taxon>Alphaproteobacteria</taxon>
        <taxon>Rhodospirillales</taxon>
        <taxon>Rhodospirillaceae</taxon>
        <taxon>Ferrovibrio</taxon>
    </lineage>
</organism>
<evidence type="ECO:0000256" key="2">
    <source>
        <dbReference type="ARBA" id="ARBA00008133"/>
    </source>
</evidence>
<evidence type="ECO:0000256" key="7">
    <source>
        <dbReference type="ARBA" id="ARBA00040167"/>
    </source>
</evidence>
<accession>A0ABV7VDX7</accession>
<proteinExistence type="inferred from homology"/>